<feature type="region of interest" description="Disordered" evidence="1">
    <location>
        <begin position="343"/>
        <end position="391"/>
    </location>
</feature>
<feature type="compositionally biased region" description="Basic residues" evidence="1">
    <location>
        <begin position="54"/>
        <end position="65"/>
    </location>
</feature>
<organism evidence="3 4">
    <name type="scientific">Streptomyces bambusae</name>
    <dbReference type="NCBI Taxonomy" id="1550616"/>
    <lineage>
        <taxon>Bacteria</taxon>
        <taxon>Bacillati</taxon>
        <taxon>Actinomycetota</taxon>
        <taxon>Actinomycetes</taxon>
        <taxon>Kitasatosporales</taxon>
        <taxon>Streptomycetaceae</taxon>
        <taxon>Streptomyces</taxon>
    </lineage>
</organism>
<feature type="compositionally biased region" description="Basic and acidic residues" evidence="1">
    <location>
        <begin position="33"/>
        <end position="53"/>
    </location>
</feature>
<gene>
    <name evidence="3" type="ORF">GPJ59_02900</name>
</gene>
<keyword evidence="2" id="KW-0472">Membrane</keyword>
<protein>
    <recommendedName>
        <fullName evidence="5">Transposase</fullName>
    </recommendedName>
</protein>
<dbReference type="EMBL" id="WTFF01000009">
    <property type="protein sequence ID" value="MBW5480870.1"/>
    <property type="molecule type" value="Genomic_DNA"/>
</dbReference>
<dbReference type="RefSeq" id="WP_219664740.1">
    <property type="nucleotide sequence ID" value="NZ_WTFF01000009.1"/>
</dbReference>
<feature type="region of interest" description="Disordered" evidence="1">
    <location>
        <begin position="1"/>
        <end position="84"/>
    </location>
</feature>
<keyword evidence="2" id="KW-0812">Transmembrane</keyword>
<keyword evidence="4" id="KW-1185">Reference proteome</keyword>
<feature type="compositionally biased region" description="Basic and acidic residues" evidence="1">
    <location>
        <begin position="146"/>
        <end position="156"/>
    </location>
</feature>
<feature type="transmembrane region" description="Helical" evidence="2">
    <location>
        <begin position="89"/>
        <end position="108"/>
    </location>
</feature>
<keyword evidence="2" id="KW-1133">Transmembrane helix</keyword>
<name>A0ABS6YZG1_9ACTN</name>
<comment type="caution">
    <text evidence="3">The sequence shown here is derived from an EMBL/GenBank/DDBJ whole genome shotgun (WGS) entry which is preliminary data.</text>
</comment>
<reference evidence="3 4" key="1">
    <citation type="submission" date="2019-12" db="EMBL/GenBank/DDBJ databases">
        <title>Genome sequence of Streptomyces bambusae.</title>
        <authorList>
            <person name="Bansal K."/>
            <person name="Choksket S."/>
            <person name="Korpole S."/>
            <person name="Patil P.B."/>
        </authorList>
    </citation>
    <scope>NUCLEOTIDE SEQUENCE [LARGE SCALE GENOMIC DNA]</scope>
    <source>
        <strain evidence="3 4">SK60</strain>
    </source>
</reference>
<evidence type="ECO:0000256" key="2">
    <source>
        <dbReference type="SAM" id="Phobius"/>
    </source>
</evidence>
<evidence type="ECO:0000313" key="4">
    <source>
        <dbReference type="Proteomes" id="UP000812013"/>
    </source>
</evidence>
<evidence type="ECO:0000313" key="3">
    <source>
        <dbReference type="EMBL" id="MBW5480870.1"/>
    </source>
</evidence>
<evidence type="ECO:0008006" key="5">
    <source>
        <dbReference type="Google" id="ProtNLM"/>
    </source>
</evidence>
<dbReference type="Proteomes" id="UP000812013">
    <property type="component" value="Unassembled WGS sequence"/>
</dbReference>
<sequence>MGQSDEQRSVSDEEWAAFMRRAEQGAGAAPEEPSARARMVTERLRREDEERAGAQKKRFGRKGKPVRNEPEGWRTGPAWQEMEGRRKPGPVRIALILLLIAGLALIAMRPELLIDRITGKAEGAAKGRQPLPAETVRPSAAPDDMYPDRGTLKEPFRGSPAVQWADGAAGIELPEAKAVNGVSQEQIAAHLGRAKEFLVAANLDPATLRGERPERALKLLDPLDKETKDLAEKSLARPTATDDPLMMFTRFKPSEVQPAGPVVKVRGHMELKPGEAQGQAEVVADYTFVYPVVRPGGSGVERTIVRRQLTFSVVDTRRWQSTAGTLWVRQFQHEIANSSCDTSDGFLHPEFPGSAPATNGPTPSGPPVDPYDRSKSLDQNGQEGCGVVSRT</sequence>
<feature type="region of interest" description="Disordered" evidence="1">
    <location>
        <begin position="122"/>
        <end position="158"/>
    </location>
</feature>
<evidence type="ECO:0000256" key="1">
    <source>
        <dbReference type="SAM" id="MobiDB-lite"/>
    </source>
</evidence>
<feature type="compositionally biased region" description="Basic and acidic residues" evidence="1">
    <location>
        <begin position="1"/>
        <end position="11"/>
    </location>
</feature>
<accession>A0ABS6YZG1</accession>
<proteinExistence type="predicted"/>